<feature type="domain" description="Aminoacyl-transfer RNA synthetases class-II family profile" evidence="9">
    <location>
        <begin position="171"/>
        <end position="473"/>
    </location>
</feature>
<dbReference type="CDD" id="cd04322">
    <property type="entry name" value="LysRS_N"/>
    <property type="match status" value="1"/>
</dbReference>
<dbReference type="SUPFAM" id="SSF50249">
    <property type="entry name" value="Nucleic acid-binding proteins"/>
    <property type="match status" value="1"/>
</dbReference>
<evidence type="ECO:0000256" key="6">
    <source>
        <dbReference type="ARBA" id="ARBA00048573"/>
    </source>
</evidence>
<dbReference type="Pfam" id="PF01336">
    <property type="entry name" value="tRNA_anti-codon"/>
    <property type="match status" value="1"/>
</dbReference>
<evidence type="ECO:0000256" key="2">
    <source>
        <dbReference type="ARBA" id="ARBA00022723"/>
    </source>
</evidence>
<organism evidence="10 11">
    <name type="scientific">Candidatus Woykebacteria bacterium RIFCSPHIGHO2_02_FULL_43_16b</name>
    <dbReference type="NCBI Taxonomy" id="1802601"/>
    <lineage>
        <taxon>Bacteria</taxon>
        <taxon>Candidatus Woykeibacteriota</taxon>
    </lineage>
</organism>
<keyword evidence="7" id="KW-0648">Protein biosynthesis</keyword>
<evidence type="ECO:0000313" key="10">
    <source>
        <dbReference type="EMBL" id="OGY29552.1"/>
    </source>
</evidence>
<dbReference type="GO" id="GO:0006430">
    <property type="term" value="P:lysyl-tRNA aminoacylation"/>
    <property type="evidence" value="ECO:0007669"/>
    <property type="project" value="UniProtKB-UniRule"/>
</dbReference>
<dbReference type="HAMAP" id="MF_00252">
    <property type="entry name" value="Lys_tRNA_synth_class2"/>
    <property type="match status" value="1"/>
</dbReference>
<dbReference type="InterPro" id="IPR004364">
    <property type="entry name" value="Aa-tRNA-synt_II"/>
</dbReference>
<dbReference type="EMBL" id="MHCX01000021">
    <property type="protein sequence ID" value="OGY29552.1"/>
    <property type="molecule type" value="Genomic_DNA"/>
</dbReference>
<comment type="subunit">
    <text evidence="7">Homodimer.</text>
</comment>
<dbReference type="AlphaFoldDB" id="A0A1G1WP74"/>
<keyword evidence="5 7" id="KW-0030">Aminoacyl-tRNA synthetase</keyword>
<reference evidence="10 11" key="1">
    <citation type="journal article" date="2016" name="Nat. Commun.">
        <title>Thousands of microbial genomes shed light on interconnected biogeochemical processes in an aquifer system.</title>
        <authorList>
            <person name="Anantharaman K."/>
            <person name="Brown C.T."/>
            <person name="Hug L.A."/>
            <person name="Sharon I."/>
            <person name="Castelle C.J."/>
            <person name="Probst A.J."/>
            <person name="Thomas B.C."/>
            <person name="Singh A."/>
            <person name="Wilkins M.J."/>
            <person name="Karaoz U."/>
            <person name="Brodie E.L."/>
            <person name="Williams K.H."/>
            <person name="Hubbard S.S."/>
            <person name="Banfield J.F."/>
        </authorList>
    </citation>
    <scope>NUCLEOTIDE SEQUENCE [LARGE SCALE GENOMIC DNA]</scope>
</reference>
<dbReference type="Proteomes" id="UP000177821">
    <property type="component" value="Unassembled WGS sequence"/>
</dbReference>
<dbReference type="InterPro" id="IPR002313">
    <property type="entry name" value="Lys-tRNA-ligase_II"/>
</dbReference>
<evidence type="ECO:0000256" key="4">
    <source>
        <dbReference type="ARBA" id="ARBA00022840"/>
    </source>
</evidence>
<keyword evidence="2 7" id="KW-0479">Metal-binding</keyword>
<gene>
    <name evidence="7" type="primary">lysS</name>
    <name evidence="10" type="ORF">A3J50_01485</name>
</gene>
<keyword evidence="7 8" id="KW-0460">Magnesium</keyword>
<dbReference type="InterPro" id="IPR044136">
    <property type="entry name" value="Lys-tRNA-ligase_II_N"/>
</dbReference>
<dbReference type="InterPro" id="IPR045864">
    <property type="entry name" value="aa-tRNA-synth_II/BPL/LPL"/>
</dbReference>
<evidence type="ECO:0000256" key="1">
    <source>
        <dbReference type="ARBA" id="ARBA00022598"/>
    </source>
</evidence>
<dbReference type="PRINTS" id="PR00982">
    <property type="entry name" value="TRNASYNTHLYS"/>
</dbReference>
<evidence type="ECO:0000313" key="11">
    <source>
        <dbReference type="Proteomes" id="UP000177821"/>
    </source>
</evidence>
<dbReference type="GO" id="GO:0000049">
    <property type="term" value="F:tRNA binding"/>
    <property type="evidence" value="ECO:0007669"/>
    <property type="project" value="TreeGrafter"/>
</dbReference>
<evidence type="ECO:0000256" key="5">
    <source>
        <dbReference type="ARBA" id="ARBA00023146"/>
    </source>
</evidence>
<keyword evidence="1 7" id="KW-0436">Ligase</keyword>
<dbReference type="EC" id="6.1.1.6" evidence="7"/>
<dbReference type="InterPro" id="IPR018149">
    <property type="entry name" value="Lys-tRNA-synth_II_C"/>
</dbReference>
<keyword evidence="7" id="KW-0963">Cytoplasm</keyword>
<dbReference type="NCBIfam" id="NF001756">
    <property type="entry name" value="PRK00484.1"/>
    <property type="match status" value="1"/>
</dbReference>
<feature type="binding site" evidence="7">
    <location>
        <position position="398"/>
    </location>
    <ligand>
        <name>Mg(2+)</name>
        <dbReference type="ChEBI" id="CHEBI:18420"/>
        <label>1</label>
    </ligand>
</feature>
<comment type="catalytic activity">
    <reaction evidence="6 7 8">
        <text>tRNA(Lys) + L-lysine + ATP = L-lysyl-tRNA(Lys) + AMP + diphosphate</text>
        <dbReference type="Rhea" id="RHEA:20792"/>
        <dbReference type="Rhea" id="RHEA-COMP:9696"/>
        <dbReference type="Rhea" id="RHEA-COMP:9697"/>
        <dbReference type="ChEBI" id="CHEBI:30616"/>
        <dbReference type="ChEBI" id="CHEBI:32551"/>
        <dbReference type="ChEBI" id="CHEBI:33019"/>
        <dbReference type="ChEBI" id="CHEBI:78442"/>
        <dbReference type="ChEBI" id="CHEBI:78529"/>
        <dbReference type="ChEBI" id="CHEBI:456215"/>
        <dbReference type="EC" id="6.1.1.6"/>
    </reaction>
</comment>
<dbReference type="GO" id="GO:0000287">
    <property type="term" value="F:magnesium ion binding"/>
    <property type="evidence" value="ECO:0007669"/>
    <property type="project" value="UniProtKB-UniRule"/>
</dbReference>
<dbReference type="GO" id="GO:0005524">
    <property type="term" value="F:ATP binding"/>
    <property type="evidence" value="ECO:0007669"/>
    <property type="project" value="UniProtKB-UniRule"/>
</dbReference>
<dbReference type="GO" id="GO:0005829">
    <property type="term" value="C:cytosol"/>
    <property type="evidence" value="ECO:0007669"/>
    <property type="project" value="TreeGrafter"/>
</dbReference>
<dbReference type="PANTHER" id="PTHR42918:SF15">
    <property type="entry name" value="LYSINE--TRNA LIGASE, CHLOROPLASTIC_MITOCHONDRIAL"/>
    <property type="match status" value="1"/>
</dbReference>
<sequence>MQLEDLQKERLKKLAAIRQSGQNPYPAITNRKQTVWEARELEGKQVIVAGRLKSLRPHGKITFADLEDQSGKIQLFFSQESLKGSQYTFLTNFDIGDFISASGEVFKTQAGEVTVRVSDYQMLTKSTRPLPSDWFGLKDKEVRLRKRYLDLIANPEVKELFVKKSKFWNSVRQFLVNEDFIEVETPALEPIAGGADANPFVTHHDALDRDFYLRISLELYQKRLLVGGFEKVFEIGKIFRNEGIDAEHLQDYLQMEFYWAYANYQDLMELTQRMYQDLVHQTTGSLQTAYQANEIDWSGEWPRVDYVEAFRKETDIDLDTEVSEKQLLDYAKTHKIPVEEKVGLGRLIDSIYKKTVRPKLIQPTFLINHPVSVSPLAKRMDNNPKRVERMQILVGGTEVGNGWSELNDPQDQLERFKEQQSLRDSGDEEAQMLDMDYIEALEYGMPPAAGFGLSQRLFAVMTDKPIRETVFFPPMRDES</sequence>
<evidence type="ECO:0000256" key="7">
    <source>
        <dbReference type="HAMAP-Rule" id="MF_00252"/>
    </source>
</evidence>
<dbReference type="PROSITE" id="PS50862">
    <property type="entry name" value="AA_TRNA_LIGASE_II"/>
    <property type="match status" value="1"/>
</dbReference>
<dbReference type="GO" id="GO:0004824">
    <property type="term" value="F:lysine-tRNA ligase activity"/>
    <property type="evidence" value="ECO:0007669"/>
    <property type="project" value="UniProtKB-UniRule"/>
</dbReference>
<name>A0A1G1WP74_9BACT</name>
<accession>A0A1G1WP74</accession>
<dbReference type="Gene3D" id="2.40.50.140">
    <property type="entry name" value="Nucleic acid-binding proteins"/>
    <property type="match status" value="1"/>
</dbReference>
<dbReference type="PANTHER" id="PTHR42918">
    <property type="entry name" value="LYSYL-TRNA SYNTHETASE"/>
    <property type="match status" value="1"/>
</dbReference>
<dbReference type="InterPro" id="IPR012340">
    <property type="entry name" value="NA-bd_OB-fold"/>
</dbReference>
<proteinExistence type="inferred from homology"/>
<feature type="binding site" evidence="7">
    <location>
        <position position="398"/>
    </location>
    <ligand>
        <name>Mg(2+)</name>
        <dbReference type="ChEBI" id="CHEBI:18420"/>
        <label>2</label>
    </ligand>
</feature>
<comment type="cofactor">
    <cofactor evidence="7 8">
        <name>Mg(2+)</name>
        <dbReference type="ChEBI" id="CHEBI:18420"/>
    </cofactor>
    <text evidence="7 8">Binds 3 Mg(2+) ions per subunit.</text>
</comment>
<evidence type="ECO:0000256" key="8">
    <source>
        <dbReference type="RuleBase" id="RU000336"/>
    </source>
</evidence>
<comment type="caution">
    <text evidence="7">Lacks conserved residue(s) required for the propagation of feature annotation.</text>
</comment>
<comment type="subcellular location">
    <subcellularLocation>
        <location evidence="7">Cytoplasm</location>
    </subcellularLocation>
</comment>
<comment type="caution">
    <text evidence="10">The sequence shown here is derived from an EMBL/GenBank/DDBJ whole genome shotgun (WGS) entry which is preliminary data.</text>
</comment>
<dbReference type="Gene3D" id="3.30.930.10">
    <property type="entry name" value="Bira Bifunctional Protein, Domain 2"/>
    <property type="match status" value="1"/>
</dbReference>
<dbReference type="NCBIfam" id="TIGR00499">
    <property type="entry name" value="lysS_bact"/>
    <property type="match status" value="1"/>
</dbReference>
<protein>
    <recommendedName>
        <fullName evidence="7">Lysine--tRNA ligase</fullName>
        <ecNumber evidence="7">6.1.1.6</ecNumber>
    </recommendedName>
    <alternativeName>
        <fullName evidence="7">Lysyl-tRNA synthetase</fullName>
        <shortName evidence="7">LysRS</shortName>
    </alternativeName>
</protein>
<dbReference type="InterPro" id="IPR006195">
    <property type="entry name" value="aa-tRNA-synth_II"/>
</dbReference>
<dbReference type="Pfam" id="PF00152">
    <property type="entry name" value="tRNA-synt_2"/>
    <property type="match status" value="1"/>
</dbReference>
<keyword evidence="4 7" id="KW-0067">ATP-binding</keyword>
<dbReference type="SUPFAM" id="SSF55681">
    <property type="entry name" value="Class II aaRS and biotin synthetases"/>
    <property type="match status" value="1"/>
</dbReference>
<dbReference type="InterPro" id="IPR004365">
    <property type="entry name" value="NA-bd_OB_tRNA"/>
</dbReference>
<comment type="similarity">
    <text evidence="7">Belongs to the class-II aminoacyl-tRNA synthetase family.</text>
</comment>
<keyword evidence="3 7" id="KW-0547">Nucleotide-binding</keyword>
<evidence type="ECO:0000256" key="3">
    <source>
        <dbReference type="ARBA" id="ARBA00022741"/>
    </source>
</evidence>
<evidence type="ECO:0000259" key="9">
    <source>
        <dbReference type="PROSITE" id="PS50862"/>
    </source>
</evidence>